<organism evidence="1 2">
    <name type="scientific">Enterobacter agglomerans</name>
    <name type="common">Erwinia herbicola</name>
    <name type="synonym">Pantoea agglomerans</name>
    <dbReference type="NCBI Taxonomy" id="549"/>
    <lineage>
        <taxon>Bacteria</taxon>
        <taxon>Pseudomonadati</taxon>
        <taxon>Pseudomonadota</taxon>
        <taxon>Gammaproteobacteria</taxon>
        <taxon>Enterobacterales</taxon>
        <taxon>Erwiniaceae</taxon>
        <taxon>Pantoea</taxon>
        <taxon>Pantoea agglomerans group</taxon>
    </lineage>
</organism>
<reference evidence="1 2" key="1">
    <citation type="journal article" date="2020" name="FEMS Microbiol. Ecol.">
        <title>Temporal dynamics of bacterial communities during seed development and maturation.</title>
        <authorList>
            <person name="Chesneau G."/>
            <person name="Torres-Cortes G."/>
            <person name="Briand M."/>
            <person name="Darrasse A."/>
            <person name="Preveaux A."/>
            <person name="Marais C."/>
            <person name="Jacques M.A."/>
            <person name="Shade A."/>
            <person name="Barret M."/>
        </authorList>
    </citation>
    <scope>NUCLEOTIDE SEQUENCE [LARGE SCALE GENOMIC DNA]</scope>
    <source>
        <strain evidence="1 2">CFBP13709</strain>
    </source>
</reference>
<evidence type="ECO:0000313" key="2">
    <source>
        <dbReference type="Proteomes" id="UP000610459"/>
    </source>
</evidence>
<protein>
    <submittedName>
        <fullName evidence="1">Uncharacterized protein</fullName>
    </submittedName>
</protein>
<proteinExistence type="predicted"/>
<keyword evidence="2" id="KW-1185">Reference proteome</keyword>
<accession>A0ACC5PVY4</accession>
<evidence type="ECO:0000313" key="1">
    <source>
        <dbReference type="EMBL" id="MBD8129156.1"/>
    </source>
</evidence>
<comment type="caution">
    <text evidence="1">The sequence shown here is derived from an EMBL/GenBank/DDBJ whole genome shotgun (WGS) entry which is preliminary data.</text>
</comment>
<dbReference type="EMBL" id="JACYNR010000038">
    <property type="protein sequence ID" value="MBD8129156.1"/>
    <property type="molecule type" value="Genomic_DNA"/>
</dbReference>
<gene>
    <name evidence="1" type="ORF">IFT41_23965</name>
</gene>
<dbReference type="Proteomes" id="UP000610459">
    <property type="component" value="Unassembled WGS sequence"/>
</dbReference>
<name>A0ACC5PVY4_ENTAG</name>
<sequence length="67" mass="7490">MSDSLFEVVTHAENALAFSNQALSMLEVWLEALQRSDENESNRVAAVHTLVHEAMVQLKKATEVNHV</sequence>